<dbReference type="InterPro" id="IPR009061">
    <property type="entry name" value="DNA-bd_dom_put_sf"/>
</dbReference>
<evidence type="ECO:0000256" key="2">
    <source>
        <dbReference type="SAM" id="MobiDB-lite"/>
    </source>
</evidence>
<dbReference type="SMART" id="SM00422">
    <property type="entry name" value="HTH_MERR"/>
    <property type="match status" value="1"/>
</dbReference>
<dbReference type="AlphaFoldDB" id="A0A6G4UES6"/>
<dbReference type="InterPro" id="IPR047057">
    <property type="entry name" value="MerR_fam"/>
</dbReference>
<dbReference type="Pfam" id="PF13411">
    <property type="entry name" value="MerR_1"/>
    <property type="match status" value="1"/>
</dbReference>
<evidence type="ECO:0000259" key="3">
    <source>
        <dbReference type="PROSITE" id="PS50937"/>
    </source>
</evidence>
<feature type="region of interest" description="Disordered" evidence="2">
    <location>
        <begin position="1"/>
        <end position="21"/>
    </location>
</feature>
<accession>A0A6G4UES6</accession>
<dbReference type="Gene3D" id="1.10.1660.10">
    <property type="match status" value="1"/>
</dbReference>
<dbReference type="Proteomes" id="UP000481583">
    <property type="component" value="Unassembled WGS sequence"/>
</dbReference>
<name>A0A6G4UES6_9ACTN</name>
<evidence type="ECO:0000313" key="4">
    <source>
        <dbReference type="EMBL" id="NGN70117.1"/>
    </source>
</evidence>
<dbReference type="PANTHER" id="PTHR30204:SF97">
    <property type="entry name" value="MERR FAMILY REGULATORY PROTEIN"/>
    <property type="match status" value="1"/>
</dbReference>
<dbReference type="PANTHER" id="PTHR30204">
    <property type="entry name" value="REDOX-CYCLING DRUG-SENSING TRANSCRIPTIONAL ACTIVATOR SOXR"/>
    <property type="match status" value="1"/>
</dbReference>
<organism evidence="4 5">
    <name type="scientific">Streptomyces coryli</name>
    <dbReference type="NCBI Taxonomy" id="1128680"/>
    <lineage>
        <taxon>Bacteria</taxon>
        <taxon>Bacillati</taxon>
        <taxon>Actinomycetota</taxon>
        <taxon>Actinomycetes</taxon>
        <taxon>Kitasatosporales</taxon>
        <taxon>Streptomycetaceae</taxon>
        <taxon>Streptomyces</taxon>
    </lineage>
</organism>
<dbReference type="RefSeq" id="WP_165245647.1">
    <property type="nucleotide sequence ID" value="NZ_JAAKZV010000411.1"/>
</dbReference>
<keyword evidence="1" id="KW-0238">DNA-binding</keyword>
<protein>
    <submittedName>
        <fullName evidence="4">MerR family transcriptional regulator</fullName>
    </submittedName>
</protein>
<dbReference type="InterPro" id="IPR000551">
    <property type="entry name" value="MerR-type_HTH_dom"/>
</dbReference>
<reference evidence="4 5" key="1">
    <citation type="submission" date="2020-02" db="EMBL/GenBank/DDBJ databases">
        <title>Whole-genome analyses of novel actinobacteria.</title>
        <authorList>
            <person name="Sahin N."/>
        </authorList>
    </citation>
    <scope>NUCLEOTIDE SEQUENCE [LARGE SCALE GENOMIC DNA]</scope>
    <source>
        <strain evidence="4 5">A7024</strain>
    </source>
</reference>
<evidence type="ECO:0000313" key="5">
    <source>
        <dbReference type="Proteomes" id="UP000481583"/>
    </source>
</evidence>
<dbReference type="EMBL" id="JAAKZV010000411">
    <property type="protein sequence ID" value="NGN70117.1"/>
    <property type="molecule type" value="Genomic_DNA"/>
</dbReference>
<proteinExistence type="predicted"/>
<gene>
    <name evidence="4" type="ORF">G5C51_40300</name>
</gene>
<dbReference type="CDD" id="cd01104">
    <property type="entry name" value="HTH_MlrA-CarA"/>
    <property type="match status" value="1"/>
</dbReference>
<sequence length="96" mass="10161">MTEPRPTAADDPAPGSVSTGEVARRLGVAPTTLRSWEQRYGIGPADRAAGRHRRWSEPDIALVRRMCALTADGVPPAEAARMALGERGHPAPAPTP</sequence>
<dbReference type="GO" id="GO:0003677">
    <property type="term" value="F:DNA binding"/>
    <property type="evidence" value="ECO:0007669"/>
    <property type="project" value="UniProtKB-KW"/>
</dbReference>
<comment type="caution">
    <text evidence="4">The sequence shown here is derived from an EMBL/GenBank/DDBJ whole genome shotgun (WGS) entry which is preliminary data.</text>
</comment>
<evidence type="ECO:0000256" key="1">
    <source>
        <dbReference type="ARBA" id="ARBA00023125"/>
    </source>
</evidence>
<dbReference type="GO" id="GO:0003700">
    <property type="term" value="F:DNA-binding transcription factor activity"/>
    <property type="evidence" value="ECO:0007669"/>
    <property type="project" value="InterPro"/>
</dbReference>
<dbReference type="SUPFAM" id="SSF46955">
    <property type="entry name" value="Putative DNA-binding domain"/>
    <property type="match status" value="1"/>
</dbReference>
<dbReference type="PROSITE" id="PS50937">
    <property type="entry name" value="HTH_MERR_2"/>
    <property type="match status" value="1"/>
</dbReference>
<feature type="domain" description="HTH merR-type" evidence="3">
    <location>
        <begin position="18"/>
        <end position="85"/>
    </location>
</feature>
<feature type="non-terminal residue" evidence="4">
    <location>
        <position position="96"/>
    </location>
</feature>
<keyword evidence="5" id="KW-1185">Reference proteome</keyword>